<dbReference type="EMBL" id="JABCKV010000025">
    <property type="protein sequence ID" value="KAG5646152.1"/>
    <property type="molecule type" value="Genomic_DNA"/>
</dbReference>
<protein>
    <recommendedName>
        <fullName evidence="1">Aldehyde oxidase/xanthine dehydrogenase second molybdopterin binding domain-containing protein</fullName>
    </recommendedName>
</protein>
<reference evidence="2" key="1">
    <citation type="submission" date="2020-07" db="EMBL/GenBank/DDBJ databases">
        <authorList>
            <person name="Nieuwenhuis M."/>
            <person name="Van De Peppel L.J.J."/>
        </authorList>
    </citation>
    <scope>NUCLEOTIDE SEQUENCE</scope>
    <source>
        <strain evidence="2">AP01</strain>
        <tissue evidence="2">Mycelium</tissue>
    </source>
</reference>
<proteinExistence type="predicted"/>
<dbReference type="PANTHER" id="PTHR45444:SF3">
    <property type="entry name" value="XANTHINE DEHYDROGENASE"/>
    <property type="match status" value="1"/>
</dbReference>
<evidence type="ECO:0000259" key="1">
    <source>
        <dbReference type="Pfam" id="PF20256"/>
    </source>
</evidence>
<accession>A0A9P7GFQ4</accession>
<sequence length="279" mass="30176">MRFTLSFDTDTSTIPDTVPTAASAGSDLQGYAVHNACVELNRRLEPFRQKLGKDASLSALAGAAWGDRVSLSATGYYKAPGLGYEWNNMEKSGNLFMYFTQGVAATEVEVNTLTGDHTVRRVDIHMDVGKSLNPAIDYGQIEGAFTQGQGWATIEESLWLRHNGAMFTQGPGAYKLPGFSDIPQVFNVSLLRDAEWPNLNSIKASKGIGEPPLFLGASVAIAIRHALKSSRADAGITEVQDFRLPTTSERIRMAAGDFLAKKGAVERKSGGRDGFFAHI</sequence>
<keyword evidence="3" id="KW-1185">Reference proteome</keyword>
<dbReference type="AlphaFoldDB" id="A0A9P7GFQ4"/>
<dbReference type="Proteomes" id="UP000775547">
    <property type="component" value="Unassembled WGS sequence"/>
</dbReference>
<evidence type="ECO:0000313" key="2">
    <source>
        <dbReference type="EMBL" id="KAG5646152.1"/>
    </source>
</evidence>
<reference evidence="2" key="2">
    <citation type="submission" date="2021-10" db="EMBL/GenBank/DDBJ databases">
        <title>Phylogenomics reveals ancestral predisposition of the termite-cultivated fungus Termitomyces towards a domesticated lifestyle.</title>
        <authorList>
            <person name="Auxier B."/>
            <person name="Grum-Grzhimaylo A."/>
            <person name="Cardenas M.E."/>
            <person name="Lodge J.D."/>
            <person name="Laessoe T."/>
            <person name="Pedersen O."/>
            <person name="Smith M.E."/>
            <person name="Kuyper T.W."/>
            <person name="Franco-Molano E.A."/>
            <person name="Baroni T.J."/>
            <person name="Aanen D.K."/>
        </authorList>
    </citation>
    <scope>NUCLEOTIDE SEQUENCE</scope>
    <source>
        <strain evidence="2">AP01</strain>
        <tissue evidence="2">Mycelium</tissue>
    </source>
</reference>
<dbReference type="InterPro" id="IPR046867">
    <property type="entry name" value="AldOxase/xan_DH_MoCoBD2"/>
</dbReference>
<name>A0A9P7GFQ4_9AGAR</name>
<gene>
    <name evidence="2" type="ORF">DXG03_004205</name>
</gene>
<dbReference type="Gene3D" id="3.30.365.10">
    <property type="entry name" value="Aldehyde oxidase/xanthine dehydrogenase, molybdopterin binding domain"/>
    <property type="match status" value="2"/>
</dbReference>
<feature type="domain" description="Aldehyde oxidase/xanthine dehydrogenase second molybdopterin binding" evidence="1">
    <location>
        <begin position="9"/>
        <end position="183"/>
    </location>
</feature>
<dbReference type="SUPFAM" id="SSF56003">
    <property type="entry name" value="Molybdenum cofactor-binding domain"/>
    <property type="match status" value="1"/>
</dbReference>
<organism evidence="2 3">
    <name type="scientific">Asterophora parasitica</name>
    <dbReference type="NCBI Taxonomy" id="117018"/>
    <lineage>
        <taxon>Eukaryota</taxon>
        <taxon>Fungi</taxon>
        <taxon>Dikarya</taxon>
        <taxon>Basidiomycota</taxon>
        <taxon>Agaricomycotina</taxon>
        <taxon>Agaricomycetes</taxon>
        <taxon>Agaricomycetidae</taxon>
        <taxon>Agaricales</taxon>
        <taxon>Tricholomatineae</taxon>
        <taxon>Lyophyllaceae</taxon>
        <taxon>Asterophora</taxon>
    </lineage>
</organism>
<dbReference type="InterPro" id="IPR016208">
    <property type="entry name" value="Ald_Oxase/xanthine_DH-like"/>
</dbReference>
<evidence type="ECO:0000313" key="3">
    <source>
        <dbReference type="Proteomes" id="UP000775547"/>
    </source>
</evidence>
<dbReference type="GO" id="GO:0005506">
    <property type="term" value="F:iron ion binding"/>
    <property type="evidence" value="ECO:0007669"/>
    <property type="project" value="InterPro"/>
</dbReference>
<dbReference type="Pfam" id="PF20256">
    <property type="entry name" value="MoCoBD_2"/>
    <property type="match status" value="1"/>
</dbReference>
<dbReference type="PANTHER" id="PTHR45444">
    <property type="entry name" value="XANTHINE DEHYDROGENASE"/>
    <property type="match status" value="1"/>
</dbReference>
<dbReference type="InterPro" id="IPR037165">
    <property type="entry name" value="AldOxase/xan_DH_Mopterin-bd_sf"/>
</dbReference>
<dbReference type="GO" id="GO:0016491">
    <property type="term" value="F:oxidoreductase activity"/>
    <property type="evidence" value="ECO:0007669"/>
    <property type="project" value="InterPro"/>
</dbReference>
<dbReference type="OrthoDB" id="8300278at2759"/>
<comment type="caution">
    <text evidence="2">The sequence shown here is derived from an EMBL/GenBank/DDBJ whole genome shotgun (WGS) entry which is preliminary data.</text>
</comment>